<proteinExistence type="predicted"/>
<dbReference type="Gene3D" id="3.30.700.10">
    <property type="entry name" value="Glycoprotein, Type 4 Pilin"/>
    <property type="match status" value="1"/>
</dbReference>
<reference evidence="2" key="1">
    <citation type="submission" date="2023-05" db="EMBL/GenBank/DDBJ databases">
        <title>Aeromonas salmonicida 57, complete genome.</title>
        <authorList>
            <person name="Shao L."/>
        </authorList>
    </citation>
    <scope>NUCLEOTIDE SEQUENCE</scope>
    <source>
        <strain evidence="2">57</strain>
    </source>
</reference>
<dbReference type="InterPro" id="IPR012902">
    <property type="entry name" value="N_methyl_site"/>
</dbReference>
<keyword evidence="1" id="KW-0472">Membrane</keyword>
<dbReference type="SUPFAM" id="SSF54523">
    <property type="entry name" value="Pili subunits"/>
    <property type="match status" value="1"/>
</dbReference>
<dbReference type="Proteomes" id="UP001239426">
    <property type="component" value="Chromosome"/>
</dbReference>
<feature type="transmembrane region" description="Helical" evidence="1">
    <location>
        <begin position="7"/>
        <end position="27"/>
    </location>
</feature>
<evidence type="ECO:0000313" key="2">
    <source>
        <dbReference type="EMBL" id="WHF35794.1"/>
    </source>
</evidence>
<dbReference type="PANTHER" id="PTHR30093">
    <property type="entry name" value="GENERAL SECRETION PATHWAY PROTEIN G"/>
    <property type="match status" value="1"/>
</dbReference>
<evidence type="ECO:0000256" key="1">
    <source>
        <dbReference type="SAM" id="Phobius"/>
    </source>
</evidence>
<name>A0AAX3VQQ8_AERSA</name>
<dbReference type="InterPro" id="IPR045584">
    <property type="entry name" value="Pilin-like"/>
</dbReference>
<evidence type="ECO:0000313" key="3">
    <source>
        <dbReference type="Proteomes" id="UP001239426"/>
    </source>
</evidence>
<dbReference type="NCBIfam" id="TIGR02532">
    <property type="entry name" value="IV_pilin_GFxxxE"/>
    <property type="match status" value="1"/>
</dbReference>
<dbReference type="AlphaFoldDB" id="A0AAX3VQQ8"/>
<dbReference type="RefSeq" id="WP_241280125.1">
    <property type="nucleotide sequence ID" value="NZ_CP091480.1"/>
</dbReference>
<dbReference type="PROSITE" id="PS00409">
    <property type="entry name" value="PROKAR_NTER_METHYL"/>
    <property type="match status" value="1"/>
</dbReference>
<dbReference type="Pfam" id="PF07963">
    <property type="entry name" value="N_methyl"/>
    <property type="match status" value="1"/>
</dbReference>
<accession>A0AAX3VQQ8</accession>
<gene>
    <name evidence="2" type="ORF">QLQ87_16760</name>
</gene>
<organism evidence="2 3">
    <name type="scientific">Aeromonas salmonicida</name>
    <dbReference type="NCBI Taxonomy" id="645"/>
    <lineage>
        <taxon>Bacteria</taxon>
        <taxon>Pseudomonadati</taxon>
        <taxon>Pseudomonadota</taxon>
        <taxon>Gammaproteobacteria</taxon>
        <taxon>Aeromonadales</taxon>
        <taxon>Aeromonadaceae</taxon>
        <taxon>Aeromonas</taxon>
    </lineage>
</organism>
<sequence length="145" mass="14634">MKKQAGFTLIELVIVIIILGILAVTAAPKFLNLQDDANQAAAQGVAAALQSGAQLVYSRSALDGKEKDPTASVSAGTSTVSTAFGYPTANKAGIGNAVTVDGSWEQKNDDGVYTSSQANSCQVIYTAPSVAGGTFSVSLSGANCS</sequence>
<dbReference type="EMBL" id="CP124841">
    <property type="protein sequence ID" value="WHF35794.1"/>
    <property type="molecule type" value="Genomic_DNA"/>
</dbReference>
<dbReference type="PANTHER" id="PTHR30093:SF7">
    <property type="entry name" value="MSHA MAJOR PILIN SUBUNIT MSHA"/>
    <property type="match status" value="1"/>
</dbReference>
<keyword evidence="1" id="KW-1133">Transmembrane helix</keyword>
<keyword evidence="1" id="KW-0812">Transmembrane</keyword>
<protein>
    <submittedName>
        <fullName evidence="2">Prepilin-type N-terminal cleavage/methylation domain-containing protein</fullName>
    </submittedName>
</protein>